<dbReference type="EMBL" id="JAPDDS010000006">
    <property type="protein sequence ID" value="MCW1885477.1"/>
    <property type="molecule type" value="Genomic_DNA"/>
</dbReference>
<gene>
    <name evidence="3" type="ORF">OKA04_12125</name>
</gene>
<dbReference type="RefSeq" id="WP_264501434.1">
    <property type="nucleotide sequence ID" value="NZ_JAPDDS010000006.1"/>
</dbReference>
<evidence type="ECO:0000256" key="1">
    <source>
        <dbReference type="SAM" id="MobiDB-lite"/>
    </source>
</evidence>
<feature type="region of interest" description="Disordered" evidence="1">
    <location>
        <begin position="28"/>
        <end position="76"/>
    </location>
</feature>
<feature type="signal peptide" evidence="2">
    <location>
        <begin position="1"/>
        <end position="27"/>
    </location>
</feature>
<evidence type="ECO:0000313" key="3">
    <source>
        <dbReference type="EMBL" id="MCW1885477.1"/>
    </source>
</evidence>
<protein>
    <submittedName>
        <fullName evidence="3">Uncharacterized protein</fullName>
    </submittedName>
</protein>
<proteinExistence type="predicted"/>
<evidence type="ECO:0000313" key="4">
    <source>
        <dbReference type="Proteomes" id="UP001207930"/>
    </source>
</evidence>
<reference evidence="3 4" key="1">
    <citation type="submission" date="2022-10" db="EMBL/GenBank/DDBJ databases">
        <title>Luteolibacter flavescens strain MCCC 1K03193, whole genome shotgun sequencing project.</title>
        <authorList>
            <person name="Zhao G."/>
            <person name="Shen L."/>
        </authorList>
    </citation>
    <scope>NUCLEOTIDE SEQUENCE [LARGE SCALE GENOMIC DNA]</scope>
    <source>
        <strain evidence="3 4">MCCC 1K03193</strain>
    </source>
</reference>
<feature type="chain" id="PRO_5045681698" evidence="2">
    <location>
        <begin position="28"/>
        <end position="223"/>
    </location>
</feature>
<keyword evidence="4" id="KW-1185">Reference proteome</keyword>
<keyword evidence="2" id="KW-0732">Signal</keyword>
<accession>A0ABT3FPG9</accession>
<comment type="caution">
    <text evidence="3">The sequence shown here is derived from an EMBL/GenBank/DDBJ whole genome shotgun (WGS) entry which is preliminary data.</text>
</comment>
<name>A0ABT3FPG9_9BACT</name>
<feature type="compositionally biased region" description="Low complexity" evidence="1">
    <location>
        <begin position="61"/>
        <end position="72"/>
    </location>
</feature>
<organism evidence="3 4">
    <name type="scientific">Luteolibacter flavescens</name>
    <dbReference type="NCBI Taxonomy" id="1859460"/>
    <lineage>
        <taxon>Bacteria</taxon>
        <taxon>Pseudomonadati</taxon>
        <taxon>Verrucomicrobiota</taxon>
        <taxon>Verrucomicrobiia</taxon>
        <taxon>Verrucomicrobiales</taxon>
        <taxon>Verrucomicrobiaceae</taxon>
        <taxon>Luteolibacter</taxon>
    </lineage>
</organism>
<sequence length="223" mass="23217">MFAMRSLMPVCGSFVGAALVVAGGLQAQEKPAPPEGNPAAAESKQAPQEVPQNTPAPAPAPTGAETPPAAEAKSLARTVKVQADACSQASLRGDFEASLPFVPKKLMDLMGGRDALKKMMEQGQGELKRRGVTIDSATTAMPEEPKNHGGLLVTLVPTTTHLTTPQGKVVATSHLIAISEDGGERWVFADTATVNEEKLATLYPALKGKVKIPAATARMVGEK</sequence>
<evidence type="ECO:0000256" key="2">
    <source>
        <dbReference type="SAM" id="SignalP"/>
    </source>
</evidence>
<dbReference type="Proteomes" id="UP001207930">
    <property type="component" value="Unassembled WGS sequence"/>
</dbReference>